<sequence>MTTDSSGNSIGYPASILKDVPAPYNPPSATEVVENSSPTSPQKQTVTTQPSYEPSEWDKREAVFPDKAPCVDCCGDRCADNCRYCCAGCVAGIPEMIIGCLRS</sequence>
<feature type="region of interest" description="Disordered" evidence="1">
    <location>
        <begin position="21"/>
        <end position="57"/>
    </location>
</feature>
<gene>
    <name evidence="2" type="ORF">L5515_009246</name>
</gene>
<name>A0AAE9F330_CAEBR</name>
<evidence type="ECO:0000313" key="2">
    <source>
        <dbReference type="EMBL" id="UMM37499.1"/>
    </source>
</evidence>
<keyword evidence="3" id="KW-1185">Reference proteome</keyword>
<dbReference type="EMBL" id="CP092624">
    <property type="protein sequence ID" value="UMM37499.1"/>
    <property type="molecule type" value="Genomic_DNA"/>
</dbReference>
<reference evidence="2 3" key="1">
    <citation type="submission" date="2022-04" db="EMBL/GenBank/DDBJ databases">
        <title>Chromosome-level reference genomes for two strains of Caenorhabditis briggsae: an improved platform for comparative genomics.</title>
        <authorList>
            <person name="Stevens L."/>
            <person name="Andersen E."/>
        </authorList>
    </citation>
    <scope>NUCLEOTIDE SEQUENCE [LARGE SCALE GENOMIC DNA]</scope>
    <source>
        <strain evidence="2">VX34</strain>
        <tissue evidence="2">Whole-organism</tissue>
    </source>
</reference>
<protein>
    <submittedName>
        <fullName evidence="2">Uncharacterized protein</fullName>
    </submittedName>
</protein>
<proteinExistence type="predicted"/>
<dbReference type="Proteomes" id="UP000829354">
    <property type="component" value="Chromosome V"/>
</dbReference>
<evidence type="ECO:0000256" key="1">
    <source>
        <dbReference type="SAM" id="MobiDB-lite"/>
    </source>
</evidence>
<dbReference type="AlphaFoldDB" id="A0AAE9F330"/>
<accession>A0AAE9F330</accession>
<feature type="compositionally biased region" description="Polar residues" evidence="1">
    <location>
        <begin position="33"/>
        <end position="52"/>
    </location>
</feature>
<organism evidence="2 3">
    <name type="scientific">Caenorhabditis briggsae</name>
    <dbReference type="NCBI Taxonomy" id="6238"/>
    <lineage>
        <taxon>Eukaryota</taxon>
        <taxon>Metazoa</taxon>
        <taxon>Ecdysozoa</taxon>
        <taxon>Nematoda</taxon>
        <taxon>Chromadorea</taxon>
        <taxon>Rhabditida</taxon>
        <taxon>Rhabditina</taxon>
        <taxon>Rhabditomorpha</taxon>
        <taxon>Rhabditoidea</taxon>
        <taxon>Rhabditidae</taxon>
        <taxon>Peloderinae</taxon>
        <taxon>Caenorhabditis</taxon>
    </lineage>
</organism>
<evidence type="ECO:0000313" key="3">
    <source>
        <dbReference type="Proteomes" id="UP000829354"/>
    </source>
</evidence>